<evidence type="ECO:0000313" key="2">
    <source>
        <dbReference type="Proteomes" id="UP001232992"/>
    </source>
</evidence>
<reference evidence="1 2" key="1">
    <citation type="submission" date="2023-01" db="EMBL/GenBank/DDBJ databases">
        <title>Novel diversity within Roseofilum (Cyanobacteria; Desertifilaceae) from marine benthic mats with descriptions of four novel species.</title>
        <authorList>
            <person name="Wang Y."/>
            <person name="Berthold D.E."/>
            <person name="Hu J."/>
            <person name="Lefler F.W."/>
            <person name="Laughinghouse H.D. IV."/>
        </authorList>
    </citation>
    <scope>NUCLEOTIDE SEQUENCE [LARGE SCALE GENOMIC DNA]</scope>
    <source>
        <strain evidence="1 2">BLCC-M143</strain>
    </source>
</reference>
<dbReference type="EMBL" id="JAQOSQ010000054">
    <property type="protein sequence ID" value="MDJ1185846.1"/>
    <property type="molecule type" value="Genomic_DNA"/>
</dbReference>
<proteinExistence type="predicted"/>
<gene>
    <name evidence="1" type="ORF">PMH09_21940</name>
</gene>
<dbReference type="Proteomes" id="UP001232992">
    <property type="component" value="Unassembled WGS sequence"/>
</dbReference>
<evidence type="ECO:0000313" key="1">
    <source>
        <dbReference type="EMBL" id="MDJ1185846.1"/>
    </source>
</evidence>
<dbReference type="RefSeq" id="WP_283760481.1">
    <property type="nucleotide sequence ID" value="NZ_JAQOSQ010000054.1"/>
</dbReference>
<organism evidence="1 2">
    <name type="scientific">Roseofilum casamattae BLCC-M143</name>
    <dbReference type="NCBI Taxonomy" id="3022442"/>
    <lineage>
        <taxon>Bacteria</taxon>
        <taxon>Bacillati</taxon>
        <taxon>Cyanobacteriota</taxon>
        <taxon>Cyanophyceae</taxon>
        <taxon>Desertifilales</taxon>
        <taxon>Desertifilaceae</taxon>
        <taxon>Roseofilum</taxon>
        <taxon>Roseofilum casamattae</taxon>
    </lineage>
</organism>
<comment type="caution">
    <text evidence="1">The sequence shown here is derived from an EMBL/GenBank/DDBJ whole genome shotgun (WGS) entry which is preliminary data.</text>
</comment>
<name>A0ABT7C314_9CYAN</name>
<keyword evidence="2" id="KW-1185">Reference proteome</keyword>
<sequence>MSFNYNTTSIVGNIVRKLSAKKSKYNSSQTQLPVHPIQQTFSQASPEVQQIVQRVLKAEKEKLHMSNPRYINEDILRIIKEEVKDSE</sequence>
<protein>
    <submittedName>
        <fullName evidence="1">Uncharacterized protein</fullName>
    </submittedName>
</protein>
<accession>A0ABT7C314</accession>